<keyword evidence="7" id="KW-0186">Copper</keyword>
<keyword evidence="3" id="KW-0813">Transport</keyword>
<feature type="compositionally biased region" description="Polar residues" evidence="8">
    <location>
        <begin position="33"/>
        <end position="48"/>
    </location>
</feature>
<dbReference type="Proteomes" id="UP001596113">
    <property type="component" value="Unassembled WGS sequence"/>
</dbReference>
<reference evidence="12" key="1">
    <citation type="journal article" date="2019" name="Int. J. Syst. Evol. Microbiol.">
        <title>The Global Catalogue of Microorganisms (GCM) 10K type strain sequencing project: providing services to taxonomists for standard genome sequencing and annotation.</title>
        <authorList>
            <consortium name="The Broad Institute Genomics Platform"/>
            <consortium name="The Broad Institute Genome Sequencing Center for Infectious Disease"/>
            <person name="Wu L."/>
            <person name="Ma J."/>
        </authorList>
    </citation>
    <scope>NUCLEOTIDE SEQUENCE [LARGE SCALE GENOMIC DNA]</scope>
    <source>
        <strain evidence="12">CGMCC 1.18575</strain>
    </source>
</reference>
<dbReference type="CDD" id="cd13921">
    <property type="entry name" value="Amicyanin"/>
    <property type="match status" value="1"/>
</dbReference>
<keyword evidence="5" id="KW-0574">Periplasm</keyword>
<evidence type="ECO:0000256" key="1">
    <source>
        <dbReference type="ARBA" id="ARBA00001935"/>
    </source>
</evidence>
<evidence type="ECO:0000256" key="9">
    <source>
        <dbReference type="SAM" id="SignalP"/>
    </source>
</evidence>
<comment type="cofactor">
    <cofactor evidence="1">
        <name>Cu cation</name>
        <dbReference type="ChEBI" id="CHEBI:23378"/>
    </cofactor>
</comment>
<evidence type="ECO:0000256" key="4">
    <source>
        <dbReference type="ARBA" id="ARBA00022723"/>
    </source>
</evidence>
<feature type="chain" id="PRO_5046950202" evidence="9">
    <location>
        <begin position="26"/>
        <end position="235"/>
    </location>
</feature>
<evidence type="ECO:0000259" key="10">
    <source>
        <dbReference type="Pfam" id="PF00127"/>
    </source>
</evidence>
<comment type="caution">
    <text evidence="11">The sequence shown here is derived from an EMBL/GenBank/DDBJ whole genome shotgun (WGS) entry which is preliminary data.</text>
</comment>
<dbReference type="PROSITE" id="PS51257">
    <property type="entry name" value="PROKAR_LIPOPROTEIN"/>
    <property type="match status" value="1"/>
</dbReference>
<dbReference type="PRINTS" id="PR00155">
    <property type="entry name" value="AMICYANIN"/>
</dbReference>
<sequence length="235" mass="24105">MKNRLKRSLAFSVLAGLIVVLSGCASSGKEEGQQASNNVHSESAHTSVPSETSQISSEASSSPSPSESSSVSTHESVGKDHGSSPGASESAGTKPSTQASESTKPSAKPSAKPSSSPKPVSKPSSEPSASTAAGIGAKPAESAQASAEASEKVVIVEIKDFAFSPSEVTVRKGATVKFINRDDVKHTATSNDGIFDTGLLGKDVAEEVKFDKTGEYAYYCTPHPGMTGTIKVEDE</sequence>
<feature type="region of interest" description="Disordered" evidence="8">
    <location>
        <begin position="25"/>
        <end position="150"/>
    </location>
</feature>
<feature type="compositionally biased region" description="Low complexity" evidence="8">
    <location>
        <begin position="49"/>
        <end position="75"/>
    </location>
</feature>
<dbReference type="Pfam" id="PF00127">
    <property type="entry name" value="Copper-bind"/>
    <property type="match status" value="1"/>
</dbReference>
<gene>
    <name evidence="11" type="ORF">ACFPOF_13015</name>
</gene>
<keyword evidence="4" id="KW-0479">Metal-binding</keyword>
<protein>
    <submittedName>
        <fullName evidence="11">Plastocyanin/azurin family copper-binding protein</fullName>
    </submittedName>
</protein>
<feature type="domain" description="Blue (type 1) copper" evidence="10">
    <location>
        <begin position="155"/>
        <end position="233"/>
    </location>
</feature>
<evidence type="ECO:0000256" key="8">
    <source>
        <dbReference type="SAM" id="MobiDB-lite"/>
    </source>
</evidence>
<dbReference type="InterPro" id="IPR008972">
    <property type="entry name" value="Cupredoxin"/>
</dbReference>
<dbReference type="PANTHER" id="PTHR36507">
    <property type="entry name" value="BLL1555 PROTEIN"/>
    <property type="match status" value="1"/>
</dbReference>
<keyword evidence="6" id="KW-0249">Electron transport</keyword>
<evidence type="ECO:0000256" key="6">
    <source>
        <dbReference type="ARBA" id="ARBA00022982"/>
    </source>
</evidence>
<dbReference type="RefSeq" id="WP_378133237.1">
    <property type="nucleotide sequence ID" value="NZ_JBHSMI010000025.1"/>
</dbReference>
<proteinExistence type="predicted"/>
<dbReference type="InterPro" id="IPR035668">
    <property type="entry name" value="Amicyanin"/>
</dbReference>
<evidence type="ECO:0000256" key="2">
    <source>
        <dbReference type="ARBA" id="ARBA00004418"/>
    </source>
</evidence>
<keyword evidence="9" id="KW-0732">Signal</keyword>
<accession>A0ABW0HX98</accession>
<evidence type="ECO:0000256" key="3">
    <source>
        <dbReference type="ARBA" id="ARBA00022448"/>
    </source>
</evidence>
<name>A0ABW0HX98_9BACL</name>
<evidence type="ECO:0000313" key="12">
    <source>
        <dbReference type="Proteomes" id="UP001596113"/>
    </source>
</evidence>
<evidence type="ECO:0000256" key="7">
    <source>
        <dbReference type="ARBA" id="ARBA00023008"/>
    </source>
</evidence>
<dbReference type="SUPFAM" id="SSF49503">
    <property type="entry name" value="Cupredoxins"/>
    <property type="match status" value="1"/>
</dbReference>
<evidence type="ECO:0000313" key="11">
    <source>
        <dbReference type="EMBL" id="MFC5403657.1"/>
    </source>
</evidence>
<feature type="compositionally biased region" description="Low complexity" evidence="8">
    <location>
        <begin position="99"/>
        <end position="133"/>
    </location>
</feature>
<evidence type="ECO:0000256" key="5">
    <source>
        <dbReference type="ARBA" id="ARBA00022764"/>
    </source>
</evidence>
<dbReference type="PROSITE" id="PS00196">
    <property type="entry name" value="COPPER_BLUE"/>
    <property type="match status" value="1"/>
</dbReference>
<dbReference type="InterPro" id="IPR000923">
    <property type="entry name" value="BlueCu_1"/>
</dbReference>
<dbReference type="EMBL" id="JBHSMI010000025">
    <property type="protein sequence ID" value="MFC5403657.1"/>
    <property type="molecule type" value="Genomic_DNA"/>
</dbReference>
<dbReference type="InterPro" id="IPR052721">
    <property type="entry name" value="ET_Amicyanin"/>
</dbReference>
<feature type="signal peptide" evidence="9">
    <location>
        <begin position="1"/>
        <end position="25"/>
    </location>
</feature>
<dbReference type="InterPro" id="IPR028871">
    <property type="entry name" value="BlueCu_1_BS"/>
</dbReference>
<feature type="compositionally biased region" description="Polar residues" evidence="8">
    <location>
        <begin position="85"/>
        <end position="98"/>
    </location>
</feature>
<dbReference type="Gene3D" id="2.60.40.420">
    <property type="entry name" value="Cupredoxins - blue copper proteins"/>
    <property type="match status" value="1"/>
</dbReference>
<dbReference type="PANTHER" id="PTHR36507:SF1">
    <property type="entry name" value="BLL1555 PROTEIN"/>
    <property type="match status" value="1"/>
</dbReference>
<dbReference type="InterPro" id="IPR002386">
    <property type="entry name" value="Amicyanin/Pseudoazurin"/>
</dbReference>
<comment type="subcellular location">
    <subcellularLocation>
        <location evidence="2">Periplasm</location>
    </subcellularLocation>
</comment>
<keyword evidence="12" id="KW-1185">Reference proteome</keyword>
<organism evidence="11 12">
    <name type="scientific">Cohnella soli</name>
    <dbReference type="NCBI Taxonomy" id="425005"/>
    <lineage>
        <taxon>Bacteria</taxon>
        <taxon>Bacillati</taxon>
        <taxon>Bacillota</taxon>
        <taxon>Bacilli</taxon>
        <taxon>Bacillales</taxon>
        <taxon>Paenibacillaceae</taxon>
        <taxon>Cohnella</taxon>
    </lineage>
</organism>